<feature type="region of interest" description="Disordered" evidence="1">
    <location>
        <begin position="1"/>
        <end position="49"/>
    </location>
</feature>
<name>Q649T2_UNCAG</name>
<feature type="non-terminal residue" evidence="2">
    <location>
        <position position="1"/>
    </location>
</feature>
<proteinExistence type="predicted"/>
<reference evidence="2" key="2">
    <citation type="submission" date="2004-08" db="EMBL/GenBank/DDBJ databases">
        <authorList>
            <person name="Putnam N."/>
            <person name="Detter J.C."/>
            <person name="Richardson P.M."/>
            <person name="Rokhsar D."/>
        </authorList>
    </citation>
    <scope>NUCLEOTIDE SEQUENCE</scope>
</reference>
<protein>
    <submittedName>
        <fullName evidence="2">Uncharacterized protein</fullName>
    </submittedName>
</protein>
<gene>
    <name evidence="2" type="ORF">GZ34G5_8</name>
</gene>
<organism evidence="2">
    <name type="scientific">Uncultured archaeon GZfos26G2</name>
    <dbReference type="NCBI Taxonomy" id="3386331"/>
    <lineage>
        <taxon>Archaea</taxon>
        <taxon>Methanobacteriati</taxon>
        <taxon>Methanobacteriota</taxon>
        <taxon>Stenosarchaea group</taxon>
        <taxon>Methanomicrobia</taxon>
        <taxon>Candidatus Methanophagales</taxon>
        <taxon>Candidatus Methanophagaceae</taxon>
        <taxon>Candidatus Methanophaga</taxon>
    </lineage>
</organism>
<evidence type="ECO:0000256" key="1">
    <source>
        <dbReference type="SAM" id="MobiDB-lite"/>
    </source>
</evidence>
<accession>Q649T2</accession>
<dbReference type="EMBL" id="AY714860">
    <property type="protein sequence ID" value="AAU83845.1"/>
    <property type="molecule type" value="Genomic_DNA"/>
</dbReference>
<evidence type="ECO:0000313" key="2">
    <source>
        <dbReference type="EMBL" id="AAU83845.1"/>
    </source>
</evidence>
<dbReference type="AlphaFoldDB" id="Q649T2"/>
<feature type="compositionally biased region" description="Basic and acidic residues" evidence="1">
    <location>
        <begin position="7"/>
        <end position="32"/>
    </location>
</feature>
<reference evidence="2" key="1">
    <citation type="journal article" date="2004" name="Science">
        <title>Reverse methanogenesis: testing the hypothesis with environmental genomics.</title>
        <authorList>
            <person name="Hallam S.J."/>
            <person name="Putnam N."/>
            <person name="Preston C.M."/>
            <person name="Detter J.C."/>
            <person name="Rokhsar D."/>
            <person name="Richardson P.M."/>
            <person name="DeLong E.F."/>
        </authorList>
    </citation>
    <scope>NUCLEOTIDE SEQUENCE</scope>
</reference>
<sequence length="195" mass="21590">TGNSLLKESKSEDTDTEKENLSSDGKKEKGSEEDANNDNNDNNKDENGNSGFYHMIYVEGQDKGKWTEIRTNLTCESIDFDWKKSANTFRLNSSMSMVLSGESKNGSIEVLEMDGEASNFPAQHLPPGQFSTSTSSPIYDDSQYAVALFYSIEEECFIPIPPGEDYHPLVYVIGDGEYFQLGMGFLLGQNESGEG</sequence>